<dbReference type="InterPro" id="IPR001608">
    <property type="entry name" value="Ala_racemase_N"/>
</dbReference>
<protein>
    <recommendedName>
        <fullName evidence="2">Pyridoxal phosphate homeostasis protein</fullName>
        <shortName evidence="2">PLP homeostasis protein</shortName>
    </recommendedName>
</protein>
<evidence type="ECO:0000256" key="3">
    <source>
        <dbReference type="PIRSR" id="PIRSR004848-1"/>
    </source>
</evidence>
<accession>A0A1T4WAF5</accession>
<dbReference type="Proteomes" id="UP000190286">
    <property type="component" value="Unassembled WGS sequence"/>
</dbReference>
<dbReference type="OrthoDB" id="9804072at2"/>
<reference evidence="6 7" key="1">
    <citation type="submission" date="2017-02" db="EMBL/GenBank/DDBJ databases">
        <authorList>
            <person name="Peterson S.W."/>
        </authorList>
    </citation>
    <scope>NUCLEOTIDE SEQUENCE [LARGE SCALE GENOMIC DNA]</scope>
    <source>
        <strain evidence="6 7">ATCC 27749</strain>
    </source>
</reference>
<dbReference type="PIRSF" id="PIRSF004848">
    <property type="entry name" value="YBL036c_PLPDEIII"/>
    <property type="match status" value="1"/>
</dbReference>
<evidence type="ECO:0000313" key="7">
    <source>
        <dbReference type="Proteomes" id="UP000190286"/>
    </source>
</evidence>
<evidence type="ECO:0000313" key="6">
    <source>
        <dbReference type="EMBL" id="SKA74304.1"/>
    </source>
</evidence>
<dbReference type="AlphaFoldDB" id="A0A1T4WAF5"/>
<organism evidence="6 7">
    <name type="scientific">Gemmiger formicilis</name>
    <dbReference type="NCBI Taxonomy" id="745368"/>
    <lineage>
        <taxon>Bacteria</taxon>
        <taxon>Bacillati</taxon>
        <taxon>Bacillota</taxon>
        <taxon>Clostridia</taxon>
        <taxon>Eubacteriales</taxon>
        <taxon>Gemmiger</taxon>
    </lineage>
</organism>
<dbReference type="EMBL" id="FUYF01000001">
    <property type="protein sequence ID" value="SKA74304.1"/>
    <property type="molecule type" value="Genomic_DNA"/>
</dbReference>
<dbReference type="NCBIfam" id="TIGR00044">
    <property type="entry name" value="YggS family pyridoxal phosphate-dependent enzyme"/>
    <property type="match status" value="1"/>
</dbReference>
<comment type="function">
    <text evidence="2">Pyridoxal 5'-phosphate (PLP)-binding protein, which is involved in PLP homeostasis.</text>
</comment>
<feature type="modified residue" description="N6-(pyridoxal phosphate)lysine" evidence="2 3">
    <location>
        <position position="42"/>
    </location>
</feature>
<feature type="domain" description="Alanine racemase N-terminal" evidence="5">
    <location>
        <begin position="17"/>
        <end position="235"/>
    </location>
</feature>
<gene>
    <name evidence="6" type="ORF">SAMN02745178_00305</name>
</gene>
<dbReference type="InterPro" id="IPR029066">
    <property type="entry name" value="PLP-binding_barrel"/>
</dbReference>
<evidence type="ECO:0000256" key="4">
    <source>
        <dbReference type="RuleBase" id="RU004514"/>
    </source>
</evidence>
<dbReference type="HAMAP" id="MF_02087">
    <property type="entry name" value="PLP_homeostasis"/>
    <property type="match status" value="1"/>
</dbReference>
<dbReference type="Pfam" id="PF01168">
    <property type="entry name" value="Ala_racemase_N"/>
    <property type="match status" value="1"/>
</dbReference>
<comment type="similarity">
    <text evidence="2 4">Belongs to the pyridoxal phosphate-binding protein YggS/PROSC family.</text>
</comment>
<dbReference type="GO" id="GO:0030170">
    <property type="term" value="F:pyridoxal phosphate binding"/>
    <property type="evidence" value="ECO:0007669"/>
    <property type="project" value="UniProtKB-UniRule"/>
</dbReference>
<evidence type="ECO:0000259" key="5">
    <source>
        <dbReference type="Pfam" id="PF01168"/>
    </source>
</evidence>
<name>A0A1T4WAF5_9FIRM</name>
<dbReference type="STRING" id="745368.SAMN02745178_00305"/>
<dbReference type="PANTHER" id="PTHR10146">
    <property type="entry name" value="PROLINE SYNTHETASE CO-TRANSCRIBED BACTERIAL HOMOLOG PROTEIN"/>
    <property type="match status" value="1"/>
</dbReference>
<dbReference type="SUPFAM" id="SSF51419">
    <property type="entry name" value="PLP-binding barrel"/>
    <property type="match status" value="1"/>
</dbReference>
<proteinExistence type="inferred from homology"/>
<dbReference type="GeneID" id="93336802"/>
<dbReference type="InterPro" id="IPR011078">
    <property type="entry name" value="PyrdxlP_homeostasis"/>
</dbReference>
<comment type="cofactor">
    <cofactor evidence="3">
        <name>pyridoxal 5'-phosphate</name>
        <dbReference type="ChEBI" id="CHEBI:597326"/>
    </cofactor>
</comment>
<evidence type="ECO:0000256" key="2">
    <source>
        <dbReference type="HAMAP-Rule" id="MF_02087"/>
    </source>
</evidence>
<dbReference type="RefSeq" id="WP_078783315.1">
    <property type="nucleotide sequence ID" value="NZ_FUYF01000001.1"/>
</dbReference>
<dbReference type="PANTHER" id="PTHR10146:SF14">
    <property type="entry name" value="PYRIDOXAL PHOSPHATE HOMEOSTASIS PROTEIN"/>
    <property type="match status" value="1"/>
</dbReference>
<evidence type="ECO:0000256" key="1">
    <source>
        <dbReference type="ARBA" id="ARBA00022898"/>
    </source>
</evidence>
<sequence>MIPEAQKQQMAEAVAKIRETMAAAAKAAGRDPAEVRLCAACKTRTVEEVRYSAGLPIDLFGENHVQELVEKTDANAYNGKPGHFIGHLQTNKVNKVVGRAALIQSVDSTRLLDKIDAAAARLGLVQDILVEINIGEEASKSGVDADSLFPLLEAAAAREHIRLRGLMAIPPADADDTETRRFFAQMRELLARADARHYDRAQMDILSMGMSHDYAAAIAEGATIVRVGTAIYGARDYSKKA</sequence>
<keyword evidence="1 2" id="KW-0663">Pyridoxal phosphate</keyword>
<dbReference type="CDD" id="cd00635">
    <property type="entry name" value="PLPDE_III_YBL036c_like"/>
    <property type="match status" value="1"/>
</dbReference>
<dbReference type="Gene3D" id="3.20.20.10">
    <property type="entry name" value="Alanine racemase"/>
    <property type="match status" value="1"/>
</dbReference>
<keyword evidence="7" id="KW-1185">Reference proteome</keyword>